<dbReference type="Pfam" id="PF17128">
    <property type="entry name" value="DUF5107"/>
    <property type="match status" value="1"/>
</dbReference>
<dbReference type="EMBL" id="CAFBNH010000011">
    <property type="protein sequence ID" value="CAB4954538.1"/>
    <property type="molecule type" value="Genomic_DNA"/>
</dbReference>
<evidence type="ECO:0000313" key="7">
    <source>
        <dbReference type="EMBL" id="CAB4954538.1"/>
    </source>
</evidence>
<dbReference type="EMBL" id="CAEZZW010000010">
    <property type="protein sequence ID" value="CAB4788588.1"/>
    <property type="molecule type" value="Genomic_DNA"/>
</dbReference>
<dbReference type="AlphaFoldDB" id="A0A6J7MXN0"/>
<gene>
    <name evidence="3" type="ORF">UFOPK2718_01343</name>
    <name evidence="4" type="ORF">UFOPK2936_01480</name>
    <name evidence="5" type="ORF">UFOPK3174_01124</name>
    <name evidence="6" type="ORF">UFOPK3328_01018</name>
    <name evidence="7" type="ORF">UFOPK3779_01455</name>
    <name evidence="8" type="ORF">UFOPK3913_01456</name>
    <name evidence="2" type="ORF">UFOPK4107_01462</name>
    <name evidence="9" type="ORF">UFOPK4403_01091</name>
</gene>
<dbReference type="GO" id="GO:0003824">
    <property type="term" value="F:catalytic activity"/>
    <property type="evidence" value="ECO:0007669"/>
    <property type="project" value="InterPro"/>
</dbReference>
<accession>A0A6J7MXN0</accession>
<evidence type="ECO:0000313" key="2">
    <source>
        <dbReference type="EMBL" id="CAB4344836.1"/>
    </source>
</evidence>
<evidence type="ECO:0000313" key="9">
    <source>
        <dbReference type="EMBL" id="CAB5074413.1"/>
    </source>
</evidence>
<feature type="domain" description="DUF5107" evidence="1">
    <location>
        <begin position="11"/>
        <end position="81"/>
    </location>
</feature>
<dbReference type="GO" id="GO:0005975">
    <property type="term" value="P:carbohydrate metabolic process"/>
    <property type="evidence" value="ECO:0007669"/>
    <property type="project" value="InterPro"/>
</dbReference>
<dbReference type="InterPro" id="IPR011013">
    <property type="entry name" value="Gal_mutarotase_sf_dom"/>
</dbReference>
<dbReference type="EMBL" id="CAFBOC010000021">
    <property type="protein sequence ID" value="CAB4985771.1"/>
    <property type="molecule type" value="Genomic_DNA"/>
</dbReference>
<evidence type="ECO:0000313" key="6">
    <source>
        <dbReference type="EMBL" id="CAB4870358.1"/>
    </source>
</evidence>
<dbReference type="InterPro" id="IPR033396">
    <property type="entry name" value="DUF5107"/>
</dbReference>
<dbReference type="EMBL" id="CAESAE010000011">
    <property type="protein sequence ID" value="CAB4344836.1"/>
    <property type="molecule type" value="Genomic_DNA"/>
</dbReference>
<dbReference type="EMBL" id="CAFBQX010000007">
    <property type="protein sequence ID" value="CAB5074413.1"/>
    <property type="molecule type" value="Genomic_DNA"/>
</dbReference>
<organism evidence="8">
    <name type="scientific">freshwater metagenome</name>
    <dbReference type="NCBI Taxonomy" id="449393"/>
    <lineage>
        <taxon>unclassified sequences</taxon>
        <taxon>metagenomes</taxon>
        <taxon>ecological metagenomes</taxon>
    </lineage>
</organism>
<evidence type="ECO:0000259" key="1">
    <source>
        <dbReference type="Pfam" id="PF17128"/>
    </source>
</evidence>
<dbReference type="EMBL" id="CAFBLD010000006">
    <property type="protein sequence ID" value="CAB4870358.1"/>
    <property type="molecule type" value="Genomic_DNA"/>
</dbReference>
<dbReference type="InterPro" id="IPR014718">
    <property type="entry name" value="GH-type_carb-bd"/>
</dbReference>
<name>A0A6J7MXN0_9ZZZZ</name>
<reference evidence="8" key="1">
    <citation type="submission" date="2020-05" db="EMBL/GenBank/DDBJ databases">
        <authorList>
            <person name="Chiriac C."/>
            <person name="Salcher M."/>
            <person name="Ghai R."/>
            <person name="Kavagutti S V."/>
        </authorList>
    </citation>
    <scope>NUCLEOTIDE SEQUENCE</scope>
</reference>
<protein>
    <submittedName>
        <fullName evidence="8">Unannotated protein</fullName>
    </submittedName>
</protein>
<evidence type="ECO:0000313" key="5">
    <source>
        <dbReference type="EMBL" id="CAB4831314.1"/>
    </source>
</evidence>
<dbReference type="SUPFAM" id="SSF74650">
    <property type="entry name" value="Galactose mutarotase-like"/>
    <property type="match status" value="1"/>
</dbReference>
<dbReference type="EMBL" id="CAEZYM010000015">
    <property type="protein sequence ID" value="CAB4732385.1"/>
    <property type="molecule type" value="Genomic_DNA"/>
</dbReference>
<evidence type="ECO:0000313" key="3">
    <source>
        <dbReference type="EMBL" id="CAB4732385.1"/>
    </source>
</evidence>
<sequence length="322" mass="36546">MGTVTLGGKFQEFDVVILENEFLRVAVLPQIGAKINEFFDKRIKKDLLFHHPRVEVRHPTFGLNVDNWWSGGIDDAFPTGHPCLVEGEELPFLGEVWSLPWQVTQSSPHSITLTRFGIITPFKLERTMRLLPDSQYLELEYSITNVGYVAFDYLWGFHPALPIGENTKISVPAKLAWHGDGIKQNDFSEDFYSGGKPQNWPIRSISQPPGKTAITWNHLYLSDLSDGWLAVSDEKSDWGFGVQFEQELFSHVHIWIVDGGWRGIRTAVVEPWTGRPARLDQAIEQGFSRKLEPGHNVQTAIKLIAFKPHGEIQGFDEKGNQK</sequence>
<proteinExistence type="predicted"/>
<evidence type="ECO:0000313" key="4">
    <source>
        <dbReference type="EMBL" id="CAB4788588.1"/>
    </source>
</evidence>
<dbReference type="GO" id="GO:0030246">
    <property type="term" value="F:carbohydrate binding"/>
    <property type="evidence" value="ECO:0007669"/>
    <property type="project" value="InterPro"/>
</dbReference>
<dbReference type="EMBL" id="CAFABH010000019">
    <property type="protein sequence ID" value="CAB4831314.1"/>
    <property type="molecule type" value="Genomic_DNA"/>
</dbReference>
<dbReference type="Gene3D" id="2.70.98.10">
    <property type="match status" value="1"/>
</dbReference>
<evidence type="ECO:0000313" key="8">
    <source>
        <dbReference type="EMBL" id="CAB4985771.1"/>
    </source>
</evidence>